<keyword evidence="3" id="KW-1185">Reference proteome</keyword>
<evidence type="ECO:0000313" key="2">
    <source>
        <dbReference type="EMBL" id="RJN31219.1"/>
    </source>
</evidence>
<name>A0A3A4FYZ0_9MICC</name>
<dbReference type="OrthoDB" id="5193525at2"/>
<accession>A0A3A4FYZ0</accession>
<comment type="caution">
    <text evidence="2">The sequence shown here is derived from an EMBL/GenBank/DDBJ whole genome shotgun (WGS) entry which is preliminary data.</text>
</comment>
<dbReference type="EMBL" id="QYZP01000003">
    <property type="protein sequence ID" value="RJN31219.1"/>
    <property type="molecule type" value="Genomic_DNA"/>
</dbReference>
<feature type="region of interest" description="Disordered" evidence="1">
    <location>
        <begin position="1"/>
        <end position="20"/>
    </location>
</feature>
<dbReference type="RefSeq" id="WP_119903286.1">
    <property type="nucleotide sequence ID" value="NZ_QYZP01000003.1"/>
</dbReference>
<organism evidence="2 3">
    <name type="scientific">Nesterenkonia natronophila</name>
    <dbReference type="NCBI Taxonomy" id="2174932"/>
    <lineage>
        <taxon>Bacteria</taxon>
        <taxon>Bacillati</taxon>
        <taxon>Actinomycetota</taxon>
        <taxon>Actinomycetes</taxon>
        <taxon>Micrococcales</taxon>
        <taxon>Micrococcaceae</taxon>
        <taxon>Nesterenkonia</taxon>
    </lineage>
</organism>
<protein>
    <submittedName>
        <fullName evidence="2">Acetone carboxylase</fullName>
    </submittedName>
</protein>
<evidence type="ECO:0000313" key="3">
    <source>
        <dbReference type="Proteomes" id="UP000266615"/>
    </source>
</evidence>
<gene>
    <name evidence="2" type="ORF">D3250_10245</name>
</gene>
<dbReference type="AlphaFoldDB" id="A0A3A4FYZ0"/>
<proteinExistence type="predicted"/>
<evidence type="ECO:0000256" key="1">
    <source>
        <dbReference type="SAM" id="MobiDB-lite"/>
    </source>
</evidence>
<dbReference type="Proteomes" id="UP000266615">
    <property type="component" value="Unassembled WGS sequence"/>
</dbReference>
<sequence>MDLLGALSSDQQGPDVPQCSRKGCAAHAGWQVKWNNPKIHSPERRKVWLACDEHRQWLETFLQARLFWRSTDPLGSAPGEAEAHL</sequence>
<reference evidence="2 3" key="1">
    <citation type="submission" date="2018-09" db="EMBL/GenBank/DDBJ databases">
        <title>Nesterenkonia natronophila sp. nov., an alkaliphilic actinobacteriume isolated from a soda lake, and emended description of the genus Nesterenkonia.</title>
        <authorList>
            <person name="Menes R.J."/>
            <person name="Iriarte A."/>
        </authorList>
    </citation>
    <scope>NUCLEOTIDE SEQUENCE [LARGE SCALE GENOMIC DNA]</scope>
    <source>
        <strain evidence="2 3">M8</strain>
    </source>
</reference>